<sequence length="131" mass="13525">PGTTARPTRARPAEPPEAGPTEAEPTEALPTFALPTEARPLDPGVDPGGPEAARPPPPERPAGAPSSVDCQWEAEAAGPRPWYGSSAAGPWSPLEPGIRALPRGELGSPYEFIRHTLPVAVARASDTTGLP</sequence>
<organism evidence="2 3">
    <name type="scientific">Micromonospora sonneratiae</name>
    <dbReference type="NCBI Taxonomy" id="1184706"/>
    <lineage>
        <taxon>Bacteria</taxon>
        <taxon>Bacillati</taxon>
        <taxon>Actinomycetota</taxon>
        <taxon>Actinomycetes</taxon>
        <taxon>Micromonosporales</taxon>
        <taxon>Micromonosporaceae</taxon>
        <taxon>Micromonospora</taxon>
    </lineage>
</organism>
<dbReference type="EMBL" id="JBHTMP010000088">
    <property type="protein sequence ID" value="MFD1325644.1"/>
    <property type="molecule type" value="Genomic_DNA"/>
</dbReference>
<feature type="compositionally biased region" description="Low complexity" evidence="1">
    <location>
        <begin position="19"/>
        <end position="31"/>
    </location>
</feature>
<evidence type="ECO:0000313" key="3">
    <source>
        <dbReference type="Proteomes" id="UP001597260"/>
    </source>
</evidence>
<gene>
    <name evidence="2" type="ORF">ACFQ4H_31640</name>
</gene>
<protein>
    <submittedName>
        <fullName evidence="2">Uncharacterized protein</fullName>
    </submittedName>
</protein>
<accession>A0ABW3YMA5</accession>
<keyword evidence="3" id="KW-1185">Reference proteome</keyword>
<name>A0ABW3YMA5_9ACTN</name>
<feature type="region of interest" description="Disordered" evidence="1">
    <location>
        <begin position="1"/>
        <end position="69"/>
    </location>
</feature>
<comment type="caution">
    <text evidence="2">The sequence shown here is derived from an EMBL/GenBank/DDBJ whole genome shotgun (WGS) entry which is preliminary data.</text>
</comment>
<feature type="non-terminal residue" evidence="2">
    <location>
        <position position="1"/>
    </location>
</feature>
<proteinExistence type="predicted"/>
<evidence type="ECO:0000313" key="2">
    <source>
        <dbReference type="EMBL" id="MFD1325644.1"/>
    </source>
</evidence>
<dbReference type="Proteomes" id="UP001597260">
    <property type="component" value="Unassembled WGS sequence"/>
</dbReference>
<evidence type="ECO:0000256" key="1">
    <source>
        <dbReference type="SAM" id="MobiDB-lite"/>
    </source>
</evidence>
<reference evidence="3" key="1">
    <citation type="journal article" date="2019" name="Int. J. Syst. Evol. Microbiol.">
        <title>The Global Catalogue of Microorganisms (GCM) 10K type strain sequencing project: providing services to taxonomists for standard genome sequencing and annotation.</title>
        <authorList>
            <consortium name="The Broad Institute Genomics Platform"/>
            <consortium name="The Broad Institute Genome Sequencing Center for Infectious Disease"/>
            <person name="Wu L."/>
            <person name="Ma J."/>
        </authorList>
    </citation>
    <scope>NUCLEOTIDE SEQUENCE [LARGE SCALE GENOMIC DNA]</scope>
    <source>
        <strain evidence="3">JCM 31037</strain>
    </source>
</reference>